<keyword evidence="3" id="KW-0804">Transcription</keyword>
<dbReference type="Gene3D" id="1.10.10.10">
    <property type="entry name" value="Winged helix-like DNA-binding domain superfamily/Winged helix DNA-binding domain"/>
    <property type="match status" value="1"/>
</dbReference>
<dbReference type="EMBL" id="JASXSZ010000001">
    <property type="protein sequence ID" value="MDL9977766.1"/>
    <property type="molecule type" value="Genomic_DNA"/>
</dbReference>
<sequence length="153" mass="16596">MAGEPEGLWDLSLAVFRMNGLLSRHGERLTAPSGQSGARWQVLGRADDAPRTVARMARELGFARQSVQRVADALAADGLVAYVDNPSDRRARLVTITPEGSRVLADIVGRYGEWAGEIAKELDADDLRSAGAALERIADVLEKDLNERKGRLS</sequence>
<keyword evidence="2" id="KW-0238">DNA-binding</keyword>
<dbReference type="PANTHER" id="PTHR33164:SF43">
    <property type="entry name" value="HTH-TYPE TRANSCRIPTIONAL REPRESSOR YETL"/>
    <property type="match status" value="1"/>
</dbReference>
<keyword evidence="1" id="KW-0805">Transcription regulation</keyword>
<proteinExistence type="predicted"/>
<comment type="caution">
    <text evidence="5">The sequence shown here is derived from an EMBL/GenBank/DDBJ whole genome shotgun (WGS) entry which is preliminary data.</text>
</comment>
<dbReference type="PROSITE" id="PS01117">
    <property type="entry name" value="HTH_MARR_1"/>
    <property type="match status" value="1"/>
</dbReference>
<dbReference type="RefSeq" id="WP_286285542.1">
    <property type="nucleotide sequence ID" value="NZ_JASXSZ010000001.1"/>
</dbReference>
<dbReference type="PANTHER" id="PTHR33164">
    <property type="entry name" value="TRANSCRIPTIONAL REGULATOR, MARR FAMILY"/>
    <property type="match status" value="1"/>
</dbReference>
<dbReference type="PROSITE" id="PS50995">
    <property type="entry name" value="HTH_MARR_2"/>
    <property type="match status" value="1"/>
</dbReference>
<dbReference type="InterPro" id="IPR039422">
    <property type="entry name" value="MarR/SlyA-like"/>
</dbReference>
<name>A0ABT7MTI8_9MICO</name>
<dbReference type="InterPro" id="IPR023187">
    <property type="entry name" value="Tscrpt_reg_MarR-type_CS"/>
</dbReference>
<evidence type="ECO:0000256" key="3">
    <source>
        <dbReference type="ARBA" id="ARBA00023163"/>
    </source>
</evidence>
<dbReference type="InterPro" id="IPR036390">
    <property type="entry name" value="WH_DNA-bd_sf"/>
</dbReference>
<protein>
    <submittedName>
        <fullName evidence="5">MarR family transcriptional regulator</fullName>
    </submittedName>
</protein>
<accession>A0ABT7MTI8</accession>
<evidence type="ECO:0000313" key="5">
    <source>
        <dbReference type="EMBL" id="MDL9977766.1"/>
    </source>
</evidence>
<dbReference type="Proteomes" id="UP001235064">
    <property type="component" value="Unassembled WGS sequence"/>
</dbReference>
<dbReference type="PRINTS" id="PR00598">
    <property type="entry name" value="HTHMARR"/>
</dbReference>
<evidence type="ECO:0000259" key="4">
    <source>
        <dbReference type="PROSITE" id="PS50995"/>
    </source>
</evidence>
<gene>
    <name evidence="5" type="ORF">QSV35_00335</name>
</gene>
<dbReference type="InterPro" id="IPR000835">
    <property type="entry name" value="HTH_MarR-typ"/>
</dbReference>
<evidence type="ECO:0000256" key="2">
    <source>
        <dbReference type="ARBA" id="ARBA00023125"/>
    </source>
</evidence>
<organism evidence="5 6">
    <name type="scientific">Microbacterium candidum</name>
    <dbReference type="NCBI Taxonomy" id="3041922"/>
    <lineage>
        <taxon>Bacteria</taxon>
        <taxon>Bacillati</taxon>
        <taxon>Actinomycetota</taxon>
        <taxon>Actinomycetes</taxon>
        <taxon>Micrococcales</taxon>
        <taxon>Microbacteriaceae</taxon>
        <taxon>Microbacterium</taxon>
    </lineage>
</organism>
<dbReference type="Pfam" id="PF12802">
    <property type="entry name" value="MarR_2"/>
    <property type="match status" value="1"/>
</dbReference>
<dbReference type="SUPFAM" id="SSF46785">
    <property type="entry name" value="Winged helix' DNA-binding domain"/>
    <property type="match status" value="1"/>
</dbReference>
<reference evidence="5 6" key="1">
    <citation type="submission" date="2023-06" db="EMBL/GenBank/DDBJ databases">
        <title>Microbacterium sp. nov., isolated from a waste landfill.</title>
        <authorList>
            <person name="Wen W."/>
        </authorList>
    </citation>
    <scope>NUCLEOTIDE SEQUENCE [LARGE SCALE GENOMIC DNA]</scope>
    <source>
        <strain evidence="5 6">ASV49</strain>
    </source>
</reference>
<evidence type="ECO:0000313" key="6">
    <source>
        <dbReference type="Proteomes" id="UP001235064"/>
    </source>
</evidence>
<dbReference type="InterPro" id="IPR036388">
    <property type="entry name" value="WH-like_DNA-bd_sf"/>
</dbReference>
<feature type="domain" description="HTH marR-type" evidence="4">
    <location>
        <begin position="4"/>
        <end position="139"/>
    </location>
</feature>
<keyword evidence="6" id="KW-1185">Reference proteome</keyword>
<dbReference type="SMART" id="SM00347">
    <property type="entry name" value="HTH_MARR"/>
    <property type="match status" value="1"/>
</dbReference>
<evidence type="ECO:0000256" key="1">
    <source>
        <dbReference type="ARBA" id="ARBA00023015"/>
    </source>
</evidence>